<dbReference type="SUPFAM" id="SSF48726">
    <property type="entry name" value="Immunoglobulin"/>
    <property type="match status" value="3"/>
</dbReference>
<evidence type="ECO:0000256" key="1">
    <source>
        <dbReference type="ARBA" id="ARBA00004167"/>
    </source>
</evidence>
<sequence length="571" mass="62631">MASGSFVMLMALVTFAFVSKAMLATSLTLDVEDEDRFPVPNSEVRLTCSGHYDGILTFSGNPQTGGRVVWTKDGQRVAEWPKPAGTETPSKYELSADPPDDTMFFADLVIRSMDTTDNGVYKCRLKRGETVLGTSNGERLTVEQRPASQYPVCSVRALENERTFICESERGSPPVTLQWWKDGQPLEQSTPDDDLEDFVQARLLMADDESSRGRFECALTFRGELAGSCILDRPNVTITITSGWSIGEDLVVVCLTSGNPLVSTVDWNFTPNLHSSVTKEGPVLTINSISSRDNGTRITCEGHNAVGSNQASTVITLRPLGATVKPVTVRLEQSEIPTSVDEQAQFKCITTPVRSPPPPCVWHYNGHDVDPFNTTDRFFVEDRSEHVLSVSGVSTLDVGASVTCRIVGSYQPKAEVFLQASFQQTTKALNVKTTTQITYLKLGPSSSDTWSLSTLMGYIIGGLMCLVLVGICCWVSLKAKTLMCAKRDSKNIRENGTGAKASCTNVNDDFVVDLGVPPELSARPKMATKVVDEEESLYQDLEDVSRQRQINEYQRLISNDWAPSAPELSQK</sequence>
<keyword evidence="3" id="KW-1015">Disulfide bond</keyword>
<keyword evidence="2 4" id="KW-0472">Membrane</keyword>
<accession>A0A914AKL9</accession>
<dbReference type="Gene3D" id="2.60.40.10">
    <property type="entry name" value="Immunoglobulins"/>
    <property type="match status" value="3"/>
</dbReference>
<keyword evidence="8" id="KW-1185">Reference proteome</keyword>
<evidence type="ECO:0000256" key="2">
    <source>
        <dbReference type="ARBA" id="ARBA00023136"/>
    </source>
</evidence>
<dbReference type="InterPro" id="IPR003599">
    <property type="entry name" value="Ig_sub"/>
</dbReference>
<evidence type="ECO:0000259" key="6">
    <source>
        <dbReference type="PROSITE" id="PS50835"/>
    </source>
</evidence>
<evidence type="ECO:0000313" key="7">
    <source>
        <dbReference type="EnsemblMetazoa" id="XP_038064540.1"/>
    </source>
</evidence>
<proteinExistence type="predicted"/>
<dbReference type="SMART" id="SM00409">
    <property type="entry name" value="IG"/>
    <property type="match status" value="3"/>
</dbReference>
<dbReference type="PANTHER" id="PTHR45889:SF8">
    <property type="entry name" value="IG-LIKE DOMAIN-CONTAINING PROTEIN"/>
    <property type="match status" value="1"/>
</dbReference>
<reference evidence="7" key="1">
    <citation type="submission" date="2022-11" db="UniProtKB">
        <authorList>
            <consortium name="EnsemblMetazoa"/>
        </authorList>
    </citation>
    <scope>IDENTIFICATION</scope>
</reference>
<dbReference type="InterPro" id="IPR013783">
    <property type="entry name" value="Ig-like_fold"/>
</dbReference>
<dbReference type="OrthoDB" id="6234674at2759"/>
<evidence type="ECO:0000256" key="4">
    <source>
        <dbReference type="SAM" id="Phobius"/>
    </source>
</evidence>
<feature type="transmembrane region" description="Helical" evidence="4">
    <location>
        <begin position="455"/>
        <end position="477"/>
    </location>
</feature>
<dbReference type="OMA" id="CHIENGD"/>
<dbReference type="PROSITE" id="PS50835">
    <property type="entry name" value="IG_LIKE"/>
    <property type="match status" value="4"/>
</dbReference>
<feature type="domain" description="Ig-like" evidence="6">
    <location>
        <begin position="41"/>
        <end position="141"/>
    </location>
</feature>
<comment type="subcellular location">
    <subcellularLocation>
        <location evidence="1">Membrane</location>
        <topology evidence="1">Single-pass membrane protein</topology>
    </subcellularLocation>
</comment>
<name>A0A914AKL9_PATMI</name>
<evidence type="ECO:0000313" key="8">
    <source>
        <dbReference type="Proteomes" id="UP000887568"/>
    </source>
</evidence>
<keyword evidence="5" id="KW-0732">Signal</keyword>
<keyword evidence="4" id="KW-1133">Transmembrane helix</keyword>
<feature type="domain" description="Ig-like" evidence="6">
    <location>
        <begin position="247"/>
        <end position="316"/>
    </location>
</feature>
<dbReference type="InterPro" id="IPR007110">
    <property type="entry name" value="Ig-like_dom"/>
</dbReference>
<dbReference type="GO" id="GO:0016020">
    <property type="term" value="C:membrane"/>
    <property type="evidence" value="ECO:0007669"/>
    <property type="project" value="UniProtKB-SubCell"/>
</dbReference>
<dbReference type="InterPro" id="IPR036179">
    <property type="entry name" value="Ig-like_dom_sf"/>
</dbReference>
<dbReference type="EnsemblMetazoa" id="XM_038208612.1">
    <property type="protein sequence ID" value="XP_038064540.1"/>
    <property type="gene ID" value="LOC119734956"/>
</dbReference>
<dbReference type="AlphaFoldDB" id="A0A914AKL9"/>
<dbReference type="Proteomes" id="UP000887568">
    <property type="component" value="Unplaced"/>
</dbReference>
<evidence type="ECO:0000256" key="5">
    <source>
        <dbReference type="SAM" id="SignalP"/>
    </source>
</evidence>
<feature type="signal peptide" evidence="5">
    <location>
        <begin position="1"/>
        <end position="24"/>
    </location>
</feature>
<feature type="domain" description="Ig-like" evidence="6">
    <location>
        <begin position="326"/>
        <end position="417"/>
    </location>
</feature>
<evidence type="ECO:0000256" key="3">
    <source>
        <dbReference type="ARBA" id="ARBA00023157"/>
    </source>
</evidence>
<feature type="chain" id="PRO_5037572821" description="Ig-like domain-containing protein" evidence="5">
    <location>
        <begin position="25"/>
        <end position="571"/>
    </location>
</feature>
<dbReference type="InterPro" id="IPR013162">
    <property type="entry name" value="CD80_C2-set"/>
</dbReference>
<dbReference type="GeneID" id="119734956"/>
<protein>
    <recommendedName>
        <fullName evidence="6">Ig-like domain-containing protein</fullName>
    </recommendedName>
</protein>
<keyword evidence="4" id="KW-0812">Transmembrane</keyword>
<dbReference type="PANTHER" id="PTHR45889">
    <property type="entry name" value="IG-LIKE DOMAIN-CONTAINING PROTEIN"/>
    <property type="match status" value="1"/>
</dbReference>
<dbReference type="RefSeq" id="XP_038064540.1">
    <property type="nucleotide sequence ID" value="XM_038208612.1"/>
</dbReference>
<feature type="domain" description="Ig-like" evidence="6">
    <location>
        <begin position="146"/>
        <end position="237"/>
    </location>
</feature>
<dbReference type="Pfam" id="PF08205">
    <property type="entry name" value="C2-set_2"/>
    <property type="match status" value="1"/>
</dbReference>
<organism evidence="7 8">
    <name type="scientific">Patiria miniata</name>
    <name type="common">Bat star</name>
    <name type="synonym">Asterina miniata</name>
    <dbReference type="NCBI Taxonomy" id="46514"/>
    <lineage>
        <taxon>Eukaryota</taxon>
        <taxon>Metazoa</taxon>
        <taxon>Echinodermata</taxon>
        <taxon>Eleutherozoa</taxon>
        <taxon>Asterozoa</taxon>
        <taxon>Asteroidea</taxon>
        <taxon>Valvatacea</taxon>
        <taxon>Valvatida</taxon>
        <taxon>Asterinidae</taxon>
        <taxon>Patiria</taxon>
    </lineage>
</organism>